<dbReference type="PANTHER" id="PTHR11246:SF3">
    <property type="entry name" value="CROOKED NECK-LIKE PROTEIN 1"/>
    <property type="match status" value="1"/>
</dbReference>
<dbReference type="EMBL" id="JAQQBS010000001">
    <property type="protein sequence ID" value="KAK0177257.1"/>
    <property type="molecule type" value="Genomic_DNA"/>
</dbReference>
<keyword evidence="9" id="KW-1185">Reference proteome</keyword>
<evidence type="ECO:0008006" key="10">
    <source>
        <dbReference type="Google" id="ProtNLM"/>
    </source>
</evidence>
<keyword evidence="5" id="KW-0508">mRNA splicing</keyword>
<protein>
    <recommendedName>
        <fullName evidence="10">Crooked neck protein</fullName>
    </recommendedName>
</protein>
<comment type="caution">
    <text evidence="8">The sequence shown here is derived from an EMBL/GenBank/DDBJ whole genome shotgun (WGS) entry which is preliminary data.</text>
</comment>
<accession>A0AA39FWQ2</accession>
<dbReference type="GO" id="GO:0000245">
    <property type="term" value="P:spliceosomal complex assembly"/>
    <property type="evidence" value="ECO:0007669"/>
    <property type="project" value="TreeGrafter"/>
</dbReference>
<sequence>MNIEKQEEMLKIQTVQNKIPVENCETVEKPSSEVEEKENHPVPQPKQKASDLHVLLKYQRRKRKEFEANIQKNRMVVSNWTEYAQWEEEQKFISRARLIYERALDIEHCNVTIWLKYIEMEERHRQIPYARNLLDRLVSILPRVSQFWYKYVDMEENYNNDRRARIIYERWMAWEPEDQAWQAYINFEIRQNKIERARHIYERFIIVHPDVKNWLKYARFETTYGRPKDARSIYERAINFYDRDAVDEKLYIAYAKFEEGRKHTKKACLIYEYGLYHTPKEKSEELSKAFEIFKRKHGDGFSIRNFTKNNAHKKKSKLEELVKKYPYKYINWFDYLKIIESEGNHEVIRQTYEKAVSYKPSKNDTKSWREYIYLWINYAVFEELETKDIKRSRRLYKSCLDLIPNEMVIFTKVWLYYAEFEVRQKNLLLAREALGRSLGIFSNKNLSEKYMQMKLQFEEYDEGLKEDESFLNKDLRREVGDDETDTFILEKKCERTKQF</sequence>
<evidence type="ECO:0000256" key="4">
    <source>
        <dbReference type="ARBA" id="ARBA00022737"/>
    </source>
</evidence>
<proteinExistence type="inferred from homology"/>
<dbReference type="SUPFAM" id="SSF48452">
    <property type="entry name" value="TPR-like"/>
    <property type="match status" value="1"/>
</dbReference>
<organism evidence="8 9">
    <name type="scientific">Microctonus aethiopoides</name>
    <dbReference type="NCBI Taxonomy" id="144406"/>
    <lineage>
        <taxon>Eukaryota</taxon>
        <taxon>Metazoa</taxon>
        <taxon>Ecdysozoa</taxon>
        <taxon>Arthropoda</taxon>
        <taxon>Hexapoda</taxon>
        <taxon>Insecta</taxon>
        <taxon>Pterygota</taxon>
        <taxon>Neoptera</taxon>
        <taxon>Endopterygota</taxon>
        <taxon>Hymenoptera</taxon>
        <taxon>Apocrita</taxon>
        <taxon>Ichneumonoidea</taxon>
        <taxon>Braconidae</taxon>
        <taxon>Euphorinae</taxon>
        <taxon>Microctonus</taxon>
    </lineage>
</organism>
<dbReference type="GO" id="GO:0071014">
    <property type="term" value="C:post-mRNA release spliceosomal complex"/>
    <property type="evidence" value="ECO:0007669"/>
    <property type="project" value="TreeGrafter"/>
</dbReference>
<dbReference type="Gene3D" id="1.25.40.10">
    <property type="entry name" value="Tetratricopeptide repeat domain"/>
    <property type="match status" value="3"/>
</dbReference>
<dbReference type="AlphaFoldDB" id="A0AA39FWQ2"/>
<name>A0AA39FWQ2_9HYME</name>
<comment type="similarity">
    <text evidence="2">Belongs to the crooked-neck family.</text>
</comment>
<evidence type="ECO:0000256" key="2">
    <source>
        <dbReference type="ARBA" id="ARBA00008644"/>
    </source>
</evidence>
<dbReference type="PANTHER" id="PTHR11246">
    <property type="entry name" value="PRE-MRNA SPLICING FACTOR"/>
    <property type="match status" value="1"/>
</dbReference>
<dbReference type="GO" id="GO:0071007">
    <property type="term" value="C:U2-type catalytic step 2 spliceosome"/>
    <property type="evidence" value="ECO:0007669"/>
    <property type="project" value="TreeGrafter"/>
</dbReference>
<keyword evidence="3" id="KW-0507">mRNA processing</keyword>
<evidence type="ECO:0000256" key="3">
    <source>
        <dbReference type="ARBA" id="ARBA00022664"/>
    </source>
</evidence>
<evidence type="ECO:0000256" key="1">
    <source>
        <dbReference type="ARBA" id="ARBA00004123"/>
    </source>
</evidence>
<dbReference type="Pfam" id="PF23240">
    <property type="entry name" value="HAT_PRP39_N"/>
    <property type="match status" value="1"/>
</dbReference>
<reference evidence="8" key="1">
    <citation type="journal article" date="2023" name="bioRxiv">
        <title>Scaffold-level genome assemblies of two parasitoid biocontrol wasps reveal the parthenogenesis mechanism and an associated novel virus.</title>
        <authorList>
            <person name="Inwood S."/>
            <person name="Skelly J."/>
            <person name="Guhlin J."/>
            <person name="Harrop T."/>
            <person name="Goldson S."/>
            <person name="Dearden P."/>
        </authorList>
    </citation>
    <scope>NUCLEOTIDE SEQUENCE</scope>
    <source>
        <strain evidence="8">Irish</strain>
        <tissue evidence="8">Whole body</tissue>
    </source>
</reference>
<evidence type="ECO:0000256" key="6">
    <source>
        <dbReference type="ARBA" id="ARBA00023242"/>
    </source>
</evidence>
<dbReference type="Pfam" id="PF02184">
    <property type="entry name" value="HAT"/>
    <property type="match status" value="2"/>
</dbReference>
<dbReference type="SMART" id="SM00386">
    <property type="entry name" value="HAT"/>
    <property type="match status" value="9"/>
</dbReference>
<feature type="compositionally biased region" description="Basic and acidic residues" evidence="7">
    <location>
        <begin position="26"/>
        <end position="40"/>
    </location>
</feature>
<evidence type="ECO:0000313" key="8">
    <source>
        <dbReference type="EMBL" id="KAK0177257.1"/>
    </source>
</evidence>
<reference evidence="8" key="2">
    <citation type="submission" date="2023-03" db="EMBL/GenBank/DDBJ databases">
        <authorList>
            <person name="Inwood S.N."/>
            <person name="Skelly J.G."/>
            <person name="Guhlin J."/>
            <person name="Harrop T.W.R."/>
            <person name="Goldson S.G."/>
            <person name="Dearden P.K."/>
        </authorList>
    </citation>
    <scope>NUCLEOTIDE SEQUENCE</scope>
    <source>
        <strain evidence="8">Irish</strain>
        <tissue evidence="8">Whole body</tissue>
    </source>
</reference>
<keyword evidence="6" id="KW-0539">Nucleus</keyword>
<dbReference type="GO" id="GO:0071011">
    <property type="term" value="C:precatalytic spliceosome"/>
    <property type="evidence" value="ECO:0007669"/>
    <property type="project" value="TreeGrafter"/>
</dbReference>
<evidence type="ECO:0000313" key="9">
    <source>
        <dbReference type="Proteomes" id="UP001168990"/>
    </source>
</evidence>
<gene>
    <name evidence="8" type="ORF">PV328_001329</name>
</gene>
<evidence type="ECO:0000256" key="5">
    <source>
        <dbReference type="ARBA" id="ARBA00023187"/>
    </source>
</evidence>
<dbReference type="InterPro" id="IPR011990">
    <property type="entry name" value="TPR-like_helical_dom_sf"/>
</dbReference>
<feature type="region of interest" description="Disordered" evidence="7">
    <location>
        <begin position="26"/>
        <end position="46"/>
    </location>
</feature>
<dbReference type="InterPro" id="IPR045075">
    <property type="entry name" value="Syf1-like"/>
</dbReference>
<dbReference type="Proteomes" id="UP001168990">
    <property type="component" value="Unassembled WGS sequence"/>
</dbReference>
<evidence type="ECO:0000256" key="7">
    <source>
        <dbReference type="SAM" id="MobiDB-lite"/>
    </source>
</evidence>
<keyword evidence="4" id="KW-0677">Repeat</keyword>
<comment type="subcellular location">
    <subcellularLocation>
        <location evidence="1">Nucleus</location>
    </subcellularLocation>
</comment>
<dbReference type="GO" id="GO:0000974">
    <property type="term" value="C:Prp19 complex"/>
    <property type="evidence" value="ECO:0007669"/>
    <property type="project" value="TreeGrafter"/>
</dbReference>
<dbReference type="InterPro" id="IPR003107">
    <property type="entry name" value="HAT"/>
</dbReference>